<proteinExistence type="predicted"/>
<name>A0A376VLK5_ECOLX</name>
<sequence>MTLSTSASLSPVSSSLPRQAYHLVHEQVISPLHSHLTRLIAAWTGCDANDTRMILHTHALIGEILAFRLGKETILLRTGWTAFDEEKTELINQTVTCHIDLILQGLSQRSL</sequence>
<evidence type="ECO:0000313" key="2">
    <source>
        <dbReference type="EMBL" id="STJ12443.1"/>
    </source>
</evidence>
<feature type="domain" description="Transcription regulator YbiH C-terminal" evidence="1">
    <location>
        <begin position="17"/>
        <end position="106"/>
    </location>
</feature>
<dbReference type="Proteomes" id="UP000254495">
    <property type="component" value="Unassembled WGS sequence"/>
</dbReference>
<accession>A0A376VLK5</accession>
<evidence type="ECO:0000259" key="1">
    <source>
        <dbReference type="Pfam" id="PF09209"/>
    </source>
</evidence>
<dbReference type="SUPFAM" id="SSF48498">
    <property type="entry name" value="Tetracyclin repressor-like, C-terminal domain"/>
    <property type="match status" value="1"/>
</dbReference>
<dbReference type="EMBL" id="UGCU01000001">
    <property type="protein sequence ID" value="STJ12443.1"/>
    <property type="molecule type" value="Genomic_DNA"/>
</dbReference>
<dbReference type="Pfam" id="PF09209">
    <property type="entry name" value="CecR_C"/>
    <property type="match status" value="1"/>
</dbReference>
<dbReference type="AlphaFoldDB" id="A0A376VLK5"/>
<dbReference type="Gene3D" id="1.10.357.10">
    <property type="entry name" value="Tetracycline Repressor, domain 2"/>
    <property type="match status" value="1"/>
</dbReference>
<dbReference type="InterPro" id="IPR015292">
    <property type="entry name" value="Tscrpt_reg_YbiH_C"/>
</dbReference>
<gene>
    <name evidence="2" type="ORF">NCTC9077_04192</name>
</gene>
<dbReference type="NCBIfam" id="NF008587">
    <property type="entry name" value="PRK11552.1"/>
    <property type="match status" value="1"/>
</dbReference>
<evidence type="ECO:0000313" key="3">
    <source>
        <dbReference type="Proteomes" id="UP000254495"/>
    </source>
</evidence>
<protein>
    <submittedName>
        <fullName evidence="2">TetR family transcriptional regulator</fullName>
    </submittedName>
</protein>
<dbReference type="InterPro" id="IPR036271">
    <property type="entry name" value="Tet_transcr_reg_TetR-rel_C_sf"/>
</dbReference>
<organism evidence="2 3">
    <name type="scientific">Escherichia coli</name>
    <dbReference type="NCBI Taxonomy" id="562"/>
    <lineage>
        <taxon>Bacteria</taxon>
        <taxon>Pseudomonadati</taxon>
        <taxon>Pseudomonadota</taxon>
        <taxon>Gammaproteobacteria</taxon>
        <taxon>Enterobacterales</taxon>
        <taxon>Enterobacteriaceae</taxon>
        <taxon>Escherichia</taxon>
    </lineage>
</organism>
<reference evidence="2 3" key="1">
    <citation type="submission" date="2018-06" db="EMBL/GenBank/DDBJ databases">
        <authorList>
            <consortium name="Pathogen Informatics"/>
            <person name="Doyle S."/>
        </authorList>
    </citation>
    <scope>NUCLEOTIDE SEQUENCE [LARGE SCALE GENOMIC DNA]</scope>
    <source>
        <strain evidence="2 3">NCTC9077</strain>
    </source>
</reference>